<sequence>MDEDFDAAELWPVEPSLEVEELLVAAPDSLHHAVLAVQLRLMRDPWDPASASIGRDPHSRDIPLEGHAALLEYEIVPGPHRHVVITAVQWWHTDIEGGNPF</sequence>
<reference evidence="1 2" key="1">
    <citation type="journal article" date="2010" name="DNA Res.">
        <title>Genome sequence of Kitasatospora setae NBRC 14216T: an evolutionary snapshot of the family Streptomycetaceae.</title>
        <authorList>
            <person name="Ichikawa N."/>
            <person name="Oguchi A."/>
            <person name="Ikeda H."/>
            <person name="Ishikawa J."/>
            <person name="Kitani S."/>
            <person name="Watanabe Y."/>
            <person name="Nakamura S."/>
            <person name="Katano Y."/>
            <person name="Kishi E."/>
            <person name="Sasagawa M."/>
            <person name="Ankai A."/>
            <person name="Fukui S."/>
            <person name="Hashimoto Y."/>
            <person name="Kamata S."/>
            <person name="Otoguro M."/>
            <person name="Tanikawa S."/>
            <person name="Nihira T."/>
            <person name="Horinouchi S."/>
            <person name="Ohnishi Y."/>
            <person name="Hayakawa M."/>
            <person name="Kuzuyama T."/>
            <person name="Arisawa A."/>
            <person name="Nomoto F."/>
            <person name="Miura H."/>
            <person name="Takahashi Y."/>
            <person name="Fujita N."/>
        </authorList>
    </citation>
    <scope>NUCLEOTIDE SEQUENCE [LARGE SCALE GENOMIC DNA]</scope>
    <source>
        <strain evidence="2">ATCC 33774 / DSM 43861 / JCM 3304 / KCC A-0304 / NBRC 14216 / KM-6054</strain>
    </source>
</reference>
<keyword evidence="2" id="KW-1185">Reference proteome</keyword>
<dbReference type="PATRIC" id="fig|452652.3.peg.1917"/>
<evidence type="ECO:0000313" key="1">
    <source>
        <dbReference type="EMBL" id="BAJ27737.1"/>
    </source>
</evidence>
<dbReference type="KEGG" id="ksk:KSE_19130"/>
<dbReference type="HOGENOM" id="CLU_2287753_0_0_11"/>
<dbReference type="Proteomes" id="UP000007076">
    <property type="component" value="Chromosome"/>
</dbReference>
<dbReference type="RefSeq" id="WP_014135055.1">
    <property type="nucleotide sequence ID" value="NC_016109.1"/>
</dbReference>
<accession>E4N956</accession>
<name>E4N956_KITSK</name>
<organism evidence="1 2">
    <name type="scientific">Kitasatospora setae (strain ATCC 33774 / DSM 43861 / JCM 3304 / KCC A-0304 / NBRC 14216 / KM-6054)</name>
    <name type="common">Streptomyces setae</name>
    <dbReference type="NCBI Taxonomy" id="452652"/>
    <lineage>
        <taxon>Bacteria</taxon>
        <taxon>Bacillati</taxon>
        <taxon>Actinomycetota</taxon>
        <taxon>Actinomycetes</taxon>
        <taxon>Kitasatosporales</taxon>
        <taxon>Streptomycetaceae</taxon>
        <taxon>Kitasatospora</taxon>
    </lineage>
</organism>
<dbReference type="STRING" id="452652.KSE_19130"/>
<dbReference type="AlphaFoldDB" id="E4N956"/>
<protein>
    <submittedName>
        <fullName evidence="1">Uncharacterized protein</fullName>
    </submittedName>
</protein>
<evidence type="ECO:0000313" key="2">
    <source>
        <dbReference type="Proteomes" id="UP000007076"/>
    </source>
</evidence>
<proteinExistence type="predicted"/>
<dbReference type="EMBL" id="AP010968">
    <property type="protein sequence ID" value="BAJ27737.1"/>
    <property type="molecule type" value="Genomic_DNA"/>
</dbReference>
<gene>
    <name evidence="1" type="ordered locus">KSE_19130</name>
</gene>